<evidence type="ECO:0000313" key="4">
    <source>
        <dbReference type="Proteomes" id="UP000277577"/>
    </source>
</evidence>
<dbReference type="RefSeq" id="WP_028380458.1">
    <property type="nucleotide sequence ID" value="NZ_CAAAIT010000001.1"/>
</dbReference>
<dbReference type="Proteomes" id="UP000277577">
    <property type="component" value="Chromosome"/>
</dbReference>
<name>A0A0W0S9C3_9GAMM</name>
<organism evidence="1 3">
    <name type="scientific">Legionella cherrii</name>
    <dbReference type="NCBI Taxonomy" id="28084"/>
    <lineage>
        <taxon>Bacteria</taxon>
        <taxon>Pseudomonadati</taxon>
        <taxon>Pseudomonadota</taxon>
        <taxon>Gammaproteobacteria</taxon>
        <taxon>Legionellales</taxon>
        <taxon>Legionellaceae</taxon>
        <taxon>Legionella</taxon>
    </lineage>
</organism>
<dbReference type="PATRIC" id="fig|28084.5.peg.1832"/>
<evidence type="ECO:0000313" key="3">
    <source>
        <dbReference type="Proteomes" id="UP000054921"/>
    </source>
</evidence>
<reference evidence="2 4" key="2">
    <citation type="submission" date="2018-12" db="EMBL/GenBank/DDBJ databases">
        <authorList>
            <consortium name="Pathogen Informatics"/>
        </authorList>
    </citation>
    <scope>NUCLEOTIDE SEQUENCE [LARGE SCALE GENOMIC DNA]</scope>
    <source>
        <strain evidence="2 4">NCTC11976</strain>
    </source>
</reference>
<evidence type="ECO:0000313" key="1">
    <source>
        <dbReference type="EMBL" id="KTC79668.1"/>
    </source>
</evidence>
<accession>A0A0W0S9C3</accession>
<dbReference type="AlphaFoldDB" id="A0A0W0S9C3"/>
<reference evidence="1 3" key="1">
    <citation type="submission" date="2015-11" db="EMBL/GenBank/DDBJ databases">
        <title>Genomic analysis of 38 Legionella species identifies large and diverse effector repertoires.</title>
        <authorList>
            <person name="Burstein D."/>
            <person name="Amaro F."/>
            <person name="Zusman T."/>
            <person name="Lifshitz Z."/>
            <person name="Cohen O."/>
            <person name="Gilbert J.A."/>
            <person name="Pupko T."/>
            <person name="Shuman H.A."/>
            <person name="Segal G."/>
        </authorList>
    </citation>
    <scope>NUCLEOTIDE SEQUENCE [LARGE SCALE GENOMIC DNA]</scope>
    <source>
        <strain evidence="1 3">ORW</strain>
    </source>
</reference>
<dbReference type="Proteomes" id="UP000054921">
    <property type="component" value="Unassembled WGS sequence"/>
</dbReference>
<protein>
    <submittedName>
        <fullName evidence="1">Uncharacterized protein</fullName>
    </submittedName>
</protein>
<proteinExistence type="predicted"/>
<sequence>MVQIVFFTDPGKDGDDLLATVHVIMQAKAAGIIDPLTPIKLITTDEIPCNEYGVQDPNGKYGLRALYLQMHIEQLQKQLNLPKGNLPEVIAGPVTSYYSYNEQLKKYHHEPSKSDAFYPTDEVIKYYAQSDVLPQINSLLSTAEQPNAWLQKIGQASPEDTTLVNIASFNAVSDFLAQMAPEEQKKYTLINMGYNRPYSQNDYQTSDLPYNARSTDTNKAAVAVAALTHDKAFHVVSKTTRVLPNYSKITSIKGTSEIMSRAYPVLTGQYAPTLLTAMSEFINSSKYKGFWPHDVVASLLALIGIINWKESIGTEVTKEMLFKETAQIPAHDLRLRMVNTTGVLIDSTVPADQEKKDIAIESDGNFIYGKEIDPIFFTSLLHLIAAGCVKEQERLVNCYKKIIELKADLHHLKQQGKTDPEKEKRVNSLWIKANLLELQQQLKLQAQANLDEANKYFLSAETLEAENKNALGENLLQWVREIEAFLQLTENHDLPESMIQEINKAFEQPTTEKKYTALTGLFVNMLRPKLMPTESACNLLQQNGKLGFEFKRTGNSVLYYSLATLNHFVTAFSNGVRGMSAGYKKLLRLEGHSETNKTAFYLHLALHDAGKGDQIKNAVHRDIKGNYLIRLPSGSYFKCTDNRLLSPADAEQFEKAKEYVDHDIALELYGFVGSQEKNCTATEYLLWGGPAPEEEQKNKAAFILCDELFDLSNEMNIAQIVQGEIPFAGIKKGLDLFFAAYKKNPKLAELVFVHHCYDIFGAKPSDTMVSASGSSPEIHLKINLLYQTLVRVAQKQEPGKDAAEEAYTLYRKKLAKAIPEILGSEPSLHDLAITRIAQMLRCHLFKTVQNPNNKKMTIRDEGQYEARTRLFVESIDAAFHQLPKREQQKLVEFLNNTGTGMTPAVMVKYGPKLLLTATTGAEYAKADPTDATKIAQCLTPILKLYLRLYEYQQTRSSRYSDIDVDDLAKIMEQVFTWYKDASKKEKDHFADLLFDLQVKGQANAFLTQLGDIKSKSALEQVAKIQEGCKSMGYRSIETENENVSFLDYESRLRTTPIHTIYSDLQKSDLDKNKKNSFKKDFLLYQLNNLPQVSEWQLKARNANGTIDSFKIHKDSIFAPESPKEAVNKALLEVLKYLIIDTQWDIGYFGGEKVKSTTGDSNLIPKGMYAVLKEIENAQKGSVSFTKTVEKVAGMIAASAKRNDHGLFNKRGETTQIFYDKAQKLLSEDAEESLHQAFVNL</sequence>
<keyword evidence="4" id="KW-1185">Reference proteome</keyword>
<dbReference type="EMBL" id="LR134173">
    <property type="protein sequence ID" value="VEB37729.1"/>
    <property type="molecule type" value="Genomic_DNA"/>
</dbReference>
<dbReference type="EMBL" id="LNXW01000013">
    <property type="protein sequence ID" value="KTC79668.1"/>
    <property type="molecule type" value="Genomic_DNA"/>
</dbReference>
<gene>
    <name evidence="1" type="ORF">Lche_1688</name>
    <name evidence="2" type="ORF">NCTC11976_02364</name>
</gene>
<dbReference type="OrthoDB" id="5630685at2"/>
<evidence type="ECO:0000313" key="2">
    <source>
        <dbReference type="EMBL" id="VEB37729.1"/>
    </source>
</evidence>